<gene>
    <name evidence="2" type="ORF">QOZ94_003595</name>
</gene>
<dbReference type="Proteomes" id="UP001241747">
    <property type="component" value="Unassembled WGS sequence"/>
</dbReference>
<feature type="domain" description="SnoaL-like" evidence="1">
    <location>
        <begin position="19"/>
        <end position="114"/>
    </location>
</feature>
<dbReference type="InterPro" id="IPR037401">
    <property type="entry name" value="SnoaL-like"/>
</dbReference>
<proteinExistence type="predicted"/>
<keyword evidence="3" id="KW-1185">Reference proteome</keyword>
<sequence length="125" mass="13499">MSTFEPDYNHMLHANLQRVFNERDADKRATAIAELFTADPVMYEPDNVVEGRAAISAVAGKLLEQFGPTFRFTPTGSAVGHHGLGVLRWEADPEGGPITVTGADVAQVIDGRIACLWVLLNPPAV</sequence>
<dbReference type="Pfam" id="PF12680">
    <property type="entry name" value="SnoaL_2"/>
    <property type="match status" value="1"/>
</dbReference>
<dbReference type="EMBL" id="JAUSVY010000010">
    <property type="protein sequence ID" value="MDQ0506780.1"/>
    <property type="molecule type" value="Genomic_DNA"/>
</dbReference>
<evidence type="ECO:0000259" key="1">
    <source>
        <dbReference type="Pfam" id="PF12680"/>
    </source>
</evidence>
<dbReference type="InterPro" id="IPR032710">
    <property type="entry name" value="NTF2-like_dom_sf"/>
</dbReference>
<name>A0ABU0LI21_XANAG</name>
<comment type="caution">
    <text evidence="2">The sequence shown here is derived from an EMBL/GenBank/DDBJ whole genome shotgun (WGS) entry which is preliminary data.</text>
</comment>
<dbReference type="Gene3D" id="3.10.450.50">
    <property type="match status" value="1"/>
</dbReference>
<organism evidence="2 3">
    <name type="scientific">Xanthobacter agilis</name>
    <dbReference type="NCBI Taxonomy" id="47492"/>
    <lineage>
        <taxon>Bacteria</taxon>
        <taxon>Pseudomonadati</taxon>
        <taxon>Pseudomonadota</taxon>
        <taxon>Alphaproteobacteria</taxon>
        <taxon>Hyphomicrobiales</taxon>
        <taxon>Xanthobacteraceae</taxon>
        <taxon>Xanthobacter</taxon>
    </lineage>
</organism>
<reference evidence="2 3" key="1">
    <citation type="submission" date="2023-07" db="EMBL/GenBank/DDBJ databases">
        <title>Genomic Encyclopedia of Type Strains, Phase IV (KMG-IV): sequencing the most valuable type-strain genomes for metagenomic binning, comparative biology and taxonomic classification.</title>
        <authorList>
            <person name="Goeker M."/>
        </authorList>
    </citation>
    <scope>NUCLEOTIDE SEQUENCE [LARGE SCALE GENOMIC DNA]</scope>
    <source>
        <strain evidence="2 3">DSM 3770</strain>
    </source>
</reference>
<dbReference type="SUPFAM" id="SSF54427">
    <property type="entry name" value="NTF2-like"/>
    <property type="match status" value="1"/>
</dbReference>
<dbReference type="RefSeq" id="WP_237345910.1">
    <property type="nucleotide sequence ID" value="NZ_JABWGX010000014.1"/>
</dbReference>
<evidence type="ECO:0000313" key="3">
    <source>
        <dbReference type="Proteomes" id="UP001241747"/>
    </source>
</evidence>
<accession>A0ABU0LI21</accession>
<protein>
    <recommendedName>
        <fullName evidence="1">SnoaL-like domain-containing protein</fullName>
    </recommendedName>
</protein>
<evidence type="ECO:0000313" key="2">
    <source>
        <dbReference type="EMBL" id="MDQ0506780.1"/>
    </source>
</evidence>